<gene>
    <name evidence="3" type="ORF">ACFPQ4_14805</name>
</gene>
<keyword evidence="4" id="KW-1185">Reference proteome</keyword>
<name>A0ABW0R126_9BACL</name>
<sequence length="480" mass="51733">MKDTATTAADRPHSKGDRIPARRIDGDGTSNARFDFEGTYAVASIVLNGKIVGDDCANDSQWEYSLNGKDWKPAIAGGSCGEQARYVRVSGPVAALPDTDIQFIADSGFAVEPADEWTNLFHKKQSWSGSDGIYSIPVNGVEAHGTAARTTTVFVFGDTFVGNVDERTDARDPSTAMLNNTLGIMDGAEPDPEKLRFVWREGENGDPLSAIVPTTPKATSHHDTYYWLQDGASIGGHYHGFPLIIGHDPDGPEGFQFAVHGITHVTAPLTAAGPDLSRVKQTDTPLYFKSAGGHTTYFGAAIMPNTAEAGVPQPDGYVYIYGLQHNGIHQLVAARVLPEDLADIGQWTYWNGGEWTDRKEDCAPIAPEVSCELSVSRMTGGSLDGKYVVLCQLGGTTGNRLAIYSGDSPVGPFGASTPLYYCPESEEGRGIYTYNAKGHPHLSAPGELLISYNVNTTSMEANMAYGSIYRPRFVRLRQIP</sequence>
<evidence type="ECO:0000259" key="2">
    <source>
        <dbReference type="Pfam" id="PF13810"/>
    </source>
</evidence>
<organism evidence="3 4">
    <name type="scientific">Cohnella yongneupensis</name>
    <dbReference type="NCBI Taxonomy" id="425006"/>
    <lineage>
        <taxon>Bacteria</taxon>
        <taxon>Bacillati</taxon>
        <taxon>Bacillota</taxon>
        <taxon>Bacilli</taxon>
        <taxon>Bacillales</taxon>
        <taxon>Paenibacillaceae</taxon>
        <taxon>Cohnella</taxon>
    </lineage>
</organism>
<dbReference type="InterPro" id="IPR025442">
    <property type="entry name" value="DUF4185"/>
</dbReference>
<feature type="domain" description="DUF4185" evidence="2">
    <location>
        <begin position="309"/>
        <end position="433"/>
    </location>
</feature>
<protein>
    <submittedName>
        <fullName evidence="3">DUF4185 domain-containing protein</fullName>
    </submittedName>
</protein>
<dbReference type="RefSeq" id="WP_378112645.1">
    <property type="nucleotide sequence ID" value="NZ_JBHSNC010000045.1"/>
</dbReference>
<evidence type="ECO:0000256" key="1">
    <source>
        <dbReference type="SAM" id="MobiDB-lite"/>
    </source>
</evidence>
<dbReference type="Pfam" id="PF13810">
    <property type="entry name" value="DUF4185"/>
    <property type="match status" value="1"/>
</dbReference>
<dbReference type="EMBL" id="JBHSNC010000045">
    <property type="protein sequence ID" value="MFC5530703.1"/>
    <property type="molecule type" value="Genomic_DNA"/>
</dbReference>
<feature type="region of interest" description="Disordered" evidence="1">
    <location>
        <begin position="1"/>
        <end position="27"/>
    </location>
</feature>
<feature type="compositionally biased region" description="Basic and acidic residues" evidence="1">
    <location>
        <begin position="10"/>
        <end position="26"/>
    </location>
</feature>
<proteinExistence type="predicted"/>
<evidence type="ECO:0000313" key="3">
    <source>
        <dbReference type="EMBL" id="MFC5530703.1"/>
    </source>
</evidence>
<comment type="caution">
    <text evidence="3">The sequence shown here is derived from an EMBL/GenBank/DDBJ whole genome shotgun (WGS) entry which is preliminary data.</text>
</comment>
<dbReference type="Proteomes" id="UP001596108">
    <property type="component" value="Unassembled WGS sequence"/>
</dbReference>
<accession>A0ABW0R126</accession>
<reference evidence="4" key="1">
    <citation type="journal article" date="2019" name="Int. J. Syst. Evol. Microbiol.">
        <title>The Global Catalogue of Microorganisms (GCM) 10K type strain sequencing project: providing services to taxonomists for standard genome sequencing and annotation.</title>
        <authorList>
            <consortium name="The Broad Institute Genomics Platform"/>
            <consortium name="The Broad Institute Genome Sequencing Center for Infectious Disease"/>
            <person name="Wu L."/>
            <person name="Ma J."/>
        </authorList>
    </citation>
    <scope>NUCLEOTIDE SEQUENCE [LARGE SCALE GENOMIC DNA]</scope>
    <source>
        <strain evidence="4">CGMCC 1.18578</strain>
    </source>
</reference>
<evidence type="ECO:0000313" key="4">
    <source>
        <dbReference type="Proteomes" id="UP001596108"/>
    </source>
</evidence>